<feature type="signal peptide" evidence="1">
    <location>
        <begin position="1"/>
        <end position="20"/>
    </location>
</feature>
<dbReference type="Proteomes" id="UP000615446">
    <property type="component" value="Unassembled WGS sequence"/>
</dbReference>
<dbReference type="OrthoDB" id="2392981at2759"/>
<evidence type="ECO:0000313" key="4">
    <source>
        <dbReference type="EMBL" id="GES90133.1"/>
    </source>
</evidence>
<evidence type="ECO:0000313" key="3">
    <source>
        <dbReference type="EMBL" id="AMJ52409.1"/>
    </source>
</evidence>
<feature type="domain" description="MD-2-related lipid-recognition" evidence="2">
    <location>
        <begin position="35"/>
        <end position="143"/>
    </location>
</feature>
<organism evidence="3">
    <name type="scientific">Rhizophagus clarus</name>
    <dbReference type="NCBI Taxonomy" id="94130"/>
    <lineage>
        <taxon>Eukaryota</taxon>
        <taxon>Fungi</taxon>
        <taxon>Fungi incertae sedis</taxon>
        <taxon>Mucoromycota</taxon>
        <taxon>Glomeromycotina</taxon>
        <taxon>Glomeromycetes</taxon>
        <taxon>Glomerales</taxon>
        <taxon>Glomeraceae</taxon>
        <taxon>Rhizophagus</taxon>
    </lineage>
</organism>
<name>A0A140D096_9GLOM</name>
<dbReference type="AlphaFoldDB" id="A0A140D096"/>
<dbReference type="InterPro" id="IPR003172">
    <property type="entry name" value="ML_dom"/>
</dbReference>
<gene>
    <name evidence="4" type="ORF">RCL2_001700200</name>
</gene>
<evidence type="ECO:0000256" key="1">
    <source>
        <dbReference type="SAM" id="SignalP"/>
    </source>
</evidence>
<accession>A0A140D096</accession>
<evidence type="ECO:0000259" key="2">
    <source>
        <dbReference type="Pfam" id="PF02221"/>
    </source>
</evidence>
<protein>
    <recommendedName>
        <fullName evidence="2">MD-2-related lipid-recognition domain-containing protein</fullName>
    </recommendedName>
</protein>
<dbReference type="Pfam" id="PF02221">
    <property type="entry name" value="E1_DerP2_DerF2"/>
    <property type="match status" value="1"/>
</dbReference>
<dbReference type="EMBL" id="KU305771">
    <property type="protein sequence ID" value="AMJ52409.1"/>
    <property type="molecule type" value="Genomic_DNA"/>
</dbReference>
<keyword evidence="1" id="KW-0732">Signal</keyword>
<dbReference type="EMBL" id="BLAL01000193">
    <property type="protein sequence ID" value="GES90133.1"/>
    <property type="molecule type" value="Genomic_DNA"/>
</dbReference>
<reference evidence="3" key="1">
    <citation type="journal article" date="2016" name="BMC Genomics">
        <title>The effector candidate repertoire of the arbuscular mycorrhizal fungus Rhizophagus clarus.</title>
        <authorList>
            <person name="Sedzielewska Toro K."/>
            <person name="Brachmann A."/>
        </authorList>
    </citation>
    <scope>NUCLEOTIDE SEQUENCE</scope>
    <source>
        <strain evidence="3">MUCL46238</strain>
    </source>
</reference>
<proteinExistence type="predicted"/>
<feature type="chain" id="PRO_5033248503" description="MD-2-related lipid-recognition domain-containing protein" evidence="1">
    <location>
        <begin position="21"/>
        <end position="149"/>
    </location>
</feature>
<reference evidence="4" key="2">
    <citation type="submission" date="2019-10" db="EMBL/GenBank/DDBJ databases">
        <title>Conservation and host-specific expression of non-tandemly repeated heterogenous ribosome RNA gene in arbuscular mycorrhizal fungi.</title>
        <authorList>
            <person name="Maeda T."/>
            <person name="Kobayashi Y."/>
            <person name="Nakagawa T."/>
            <person name="Ezawa T."/>
            <person name="Yamaguchi K."/>
            <person name="Bino T."/>
            <person name="Nishimoto Y."/>
            <person name="Shigenobu S."/>
            <person name="Kawaguchi M."/>
        </authorList>
    </citation>
    <scope>NUCLEOTIDE SEQUENCE</scope>
    <source>
        <strain evidence="4">HR1</strain>
    </source>
</reference>
<sequence length="149" mass="15184">MKQSLIFLVALLATFSMVNAIPFHQLDKRATIFGPCLTGSPSPISVSLQPDPPVPGQDCLFTVTGTINSGINPGASMVVQAFDASGNQINQPIVIDICSAPGDSCPVTSFSLVQKIPIAAGLSGTYSIAVSIVDPSGTTLGCSMGTITG</sequence>